<evidence type="ECO:0000313" key="1">
    <source>
        <dbReference type="EMBL" id="RFS81596.1"/>
    </source>
</evidence>
<dbReference type="Pfam" id="PF13830">
    <property type="entry name" value="DUF4192"/>
    <property type="match status" value="1"/>
</dbReference>
<dbReference type="OrthoDB" id="3264463at2"/>
<proteinExistence type="predicted"/>
<dbReference type="InterPro" id="IPR025447">
    <property type="entry name" value="DUF4192"/>
</dbReference>
<evidence type="ECO:0000313" key="2">
    <source>
        <dbReference type="Proteomes" id="UP000262882"/>
    </source>
</evidence>
<organism evidence="1 2">
    <name type="scientific">Actinomadura spongiicola</name>
    <dbReference type="NCBI Taxonomy" id="2303421"/>
    <lineage>
        <taxon>Bacteria</taxon>
        <taxon>Bacillati</taxon>
        <taxon>Actinomycetota</taxon>
        <taxon>Actinomycetes</taxon>
        <taxon>Streptosporangiales</taxon>
        <taxon>Thermomonosporaceae</taxon>
        <taxon>Actinomadura</taxon>
    </lineage>
</organism>
<keyword evidence="2" id="KW-1185">Reference proteome</keyword>
<comment type="caution">
    <text evidence="1">The sequence shown here is derived from an EMBL/GenBank/DDBJ whole genome shotgun (WGS) entry which is preliminary data.</text>
</comment>
<dbReference type="Proteomes" id="UP000262882">
    <property type="component" value="Unassembled WGS sequence"/>
</dbReference>
<dbReference type="RefSeq" id="WP_117403955.1">
    <property type="nucleotide sequence ID" value="NZ_QVNQ01000012.1"/>
</dbReference>
<dbReference type="AlphaFoldDB" id="A0A372G881"/>
<accession>A0A372G881</accession>
<gene>
    <name evidence="1" type="ORF">D0T12_30315</name>
</gene>
<sequence length="324" mass="34570">MTPLVIRTAEDAIAAVPYLLGFHPSRSLVVIGFDNAVHGTCAVRLDLPSSGAADRVAALLAGNGFRRSLLLGYGPDGEVRESVAALSAALDAAGVPAAEAVRVADGRWWSLTCDDDCCPAEGVPYDSSATVVAAQATFAGQVALADRAELARTVQPFDGPVRASMRRATDRAERRSRTRPDTTHEAITFITTVLARAHTGTRPTDDEAARLGVLLTDLRLRDEAWVRIDEESPAADIAFWRDIVRRVEEPYVPAPASLLAFAAYAAGDGGLANVSLERALDIDPGYSLALILREVINAGVPPARLRLRMTPDELATAYNDRKAC</sequence>
<reference evidence="1 2" key="1">
    <citation type="submission" date="2018-08" db="EMBL/GenBank/DDBJ databases">
        <title>Actinomadura spongicola sp. nov., isolated from marine sponge Leucetta chagosensis.</title>
        <authorList>
            <person name="Li L."/>
            <person name="Lin H.W."/>
        </authorList>
    </citation>
    <scope>NUCLEOTIDE SEQUENCE [LARGE SCALE GENOMIC DNA]</scope>
    <source>
        <strain evidence="1 2">LHW52907</strain>
    </source>
</reference>
<dbReference type="EMBL" id="QVNQ01000012">
    <property type="protein sequence ID" value="RFS81596.1"/>
    <property type="molecule type" value="Genomic_DNA"/>
</dbReference>
<name>A0A372G881_9ACTN</name>
<protein>
    <submittedName>
        <fullName evidence="1">DUF4192 domain-containing protein</fullName>
    </submittedName>
</protein>